<dbReference type="PANTHER" id="PTHR21137">
    <property type="entry name" value="ODORANT RECEPTOR"/>
    <property type="match status" value="1"/>
</dbReference>
<dbReference type="OrthoDB" id="7545962at2759"/>
<keyword evidence="9" id="KW-0807">Transducer</keyword>
<evidence type="ECO:0000313" key="12">
    <source>
        <dbReference type="RefSeq" id="XP_030750801.1"/>
    </source>
</evidence>
<dbReference type="GO" id="GO:0005886">
    <property type="term" value="C:plasma membrane"/>
    <property type="evidence" value="ECO:0007669"/>
    <property type="project" value="UniProtKB-SubCell"/>
</dbReference>
<name>A0A6J2XI73_SITOR</name>
<reference evidence="12" key="1">
    <citation type="submission" date="2025-08" db="UniProtKB">
        <authorList>
            <consortium name="RefSeq"/>
        </authorList>
    </citation>
    <scope>IDENTIFICATION</scope>
    <source>
        <tissue evidence="12">Gonads</tissue>
    </source>
</reference>
<evidence type="ECO:0000256" key="4">
    <source>
        <dbReference type="ARBA" id="ARBA00022692"/>
    </source>
</evidence>
<dbReference type="Proteomes" id="UP000504635">
    <property type="component" value="Unplaced"/>
</dbReference>
<evidence type="ECO:0000256" key="1">
    <source>
        <dbReference type="ARBA" id="ARBA00004651"/>
    </source>
</evidence>
<evidence type="ECO:0000256" key="10">
    <source>
        <dbReference type="SAM" id="Phobius"/>
    </source>
</evidence>
<keyword evidence="4 10" id="KW-0812">Transmembrane</keyword>
<dbReference type="RefSeq" id="XP_030750801.1">
    <property type="nucleotide sequence ID" value="XM_030894941.1"/>
</dbReference>
<dbReference type="GO" id="GO:0005549">
    <property type="term" value="F:odorant binding"/>
    <property type="evidence" value="ECO:0007669"/>
    <property type="project" value="InterPro"/>
</dbReference>
<keyword evidence="6 10" id="KW-1133">Transmembrane helix</keyword>
<feature type="transmembrane region" description="Helical" evidence="10">
    <location>
        <begin position="130"/>
        <end position="155"/>
    </location>
</feature>
<protein>
    <submittedName>
        <fullName evidence="12">Odorant receptor Or1-like</fullName>
    </submittedName>
</protein>
<dbReference type="GO" id="GO:0007165">
    <property type="term" value="P:signal transduction"/>
    <property type="evidence" value="ECO:0007669"/>
    <property type="project" value="UniProtKB-KW"/>
</dbReference>
<keyword evidence="7 10" id="KW-0472">Membrane</keyword>
<feature type="transmembrane region" description="Helical" evidence="10">
    <location>
        <begin position="97"/>
        <end position="118"/>
    </location>
</feature>
<evidence type="ECO:0000256" key="8">
    <source>
        <dbReference type="ARBA" id="ARBA00023170"/>
    </source>
</evidence>
<dbReference type="GO" id="GO:0004984">
    <property type="term" value="F:olfactory receptor activity"/>
    <property type="evidence" value="ECO:0007669"/>
    <property type="project" value="InterPro"/>
</dbReference>
<gene>
    <name evidence="12" type="primary">LOC115878432</name>
</gene>
<evidence type="ECO:0000256" key="9">
    <source>
        <dbReference type="ARBA" id="ARBA00023224"/>
    </source>
</evidence>
<proteinExistence type="predicted"/>
<keyword evidence="5" id="KW-0552">Olfaction</keyword>
<dbReference type="KEGG" id="soy:115878432"/>
<evidence type="ECO:0000256" key="7">
    <source>
        <dbReference type="ARBA" id="ARBA00023136"/>
    </source>
</evidence>
<keyword evidence="3" id="KW-0716">Sensory transduction</keyword>
<evidence type="ECO:0000256" key="5">
    <source>
        <dbReference type="ARBA" id="ARBA00022725"/>
    </source>
</evidence>
<evidence type="ECO:0000256" key="3">
    <source>
        <dbReference type="ARBA" id="ARBA00022606"/>
    </source>
</evidence>
<keyword evidence="11" id="KW-1185">Reference proteome</keyword>
<comment type="subcellular location">
    <subcellularLocation>
        <location evidence="1">Cell membrane</location>
        <topology evidence="1">Multi-pass membrane protein</topology>
    </subcellularLocation>
</comment>
<dbReference type="InterPro" id="IPR004117">
    <property type="entry name" value="7tm6_olfct_rcpt"/>
</dbReference>
<dbReference type="AlphaFoldDB" id="A0A6J2XI73"/>
<keyword evidence="2" id="KW-1003">Cell membrane</keyword>
<evidence type="ECO:0000256" key="6">
    <source>
        <dbReference type="ARBA" id="ARBA00022989"/>
    </source>
</evidence>
<dbReference type="PANTHER" id="PTHR21137:SF35">
    <property type="entry name" value="ODORANT RECEPTOR 19A-RELATED"/>
    <property type="match status" value="1"/>
</dbReference>
<accession>A0A6J2XI73</accession>
<dbReference type="Pfam" id="PF02949">
    <property type="entry name" value="7tm_6"/>
    <property type="match status" value="1"/>
</dbReference>
<dbReference type="GeneID" id="115878432"/>
<dbReference type="InParanoid" id="A0A6J2XI73"/>
<sequence>MLCIGCATNTVFCNSALDTLITGLIYQAAVQVRIIKDTMANLEEFAEEKLGAEHETLTSFERENRDTLKDKLVYGKISQCVYRYGMIKKFVLDIEDAYSIAIFLQFGISVLLICVQCFQLTLVEPLSYRFLYIIITLITTTSEVFMYCYAGSLIYNETLFFNSDLYITNWINLDLKSKRALITLMEYGKRPFVIRAGKLFDLSLDTFAFIMRRSYSLLAIMQNYKY</sequence>
<keyword evidence="8" id="KW-0675">Receptor</keyword>
<evidence type="ECO:0000313" key="11">
    <source>
        <dbReference type="Proteomes" id="UP000504635"/>
    </source>
</evidence>
<organism evidence="11 12">
    <name type="scientific">Sitophilus oryzae</name>
    <name type="common">Rice weevil</name>
    <name type="synonym">Curculio oryzae</name>
    <dbReference type="NCBI Taxonomy" id="7048"/>
    <lineage>
        <taxon>Eukaryota</taxon>
        <taxon>Metazoa</taxon>
        <taxon>Ecdysozoa</taxon>
        <taxon>Arthropoda</taxon>
        <taxon>Hexapoda</taxon>
        <taxon>Insecta</taxon>
        <taxon>Pterygota</taxon>
        <taxon>Neoptera</taxon>
        <taxon>Endopterygota</taxon>
        <taxon>Coleoptera</taxon>
        <taxon>Polyphaga</taxon>
        <taxon>Cucujiformia</taxon>
        <taxon>Curculionidae</taxon>
        <taxon>Dryophthorinae</taxon>
        <taxon>Sitophilus</taxon>
    </lineage>
</organism>
<evidence type="ECO:0000256" key="2">
    <source>
        <dbReference type="ARBA" id="ARBA00022475"/>
    </source>
</evidence>